<evidence type="ECO:0000313" key="4">
    <source>
        <dbReference type="EMBL" id="KAF6038735.1"/>
    </source>
</evidence>
<protein>
    <submittedName>
        <fullName evidence="4">PLEKHG7</fullName>
    </submittedName>
</protein>
<sequence>MAASEKQESHDWSTRESFEGGIHRTQSLDNTRLCQQNHQQNHLSDSDCSTVHSDSDIAKKFRKGRESFTSKLSSLFRRKSDSNYEHQEHGQLVKSYSEGCSCESVSLLNSDCQLQRNDSLVMKETMGPVMVTVEFYAEKAAEKMDLIEGDPMTNFRKGRRTCVIPTLELGDQAVEENSGSQAYPGDLVLTTGHSLRRQSPPLVNGNSSDHYGSEGSLIDTATPVKDERTKTLERKPKTSIFNIDRWRGKKAIMPELEYVLQTLVPTEFKDERLASKRHLHWQDLIDNPEEDLSNISEQEKSRRDAVWEIFTNECTFLVDHLMVLKHCFMEPLLKCQVEGLLMDIEPPKLFGNLNELCDLSYRFCRDFYNQLKSLPMSEFASVSCLCDCLDIMTWYSRDGDIYHSYLLNYRSALTYLDILRNTLDDYALYEKFCEQDPRCNKLRLSDLLIAPMQHWTRLPLILERVRKYTTNQSDIDRLNSSTEKVVCSLKSLENKMEWLKTFERVKEIEKQLIWPTISEIDSKAFIPDTLKGLLSVQPTKHILDDKIREITFEGPLLLTEKDRNVDVYVFLFTDFLLFTKVKKKVRGRMSIIEKDGFYQVLRQPIPVHSLSVHDIGAAESNSSGMKNLFVIVQRNSFQQIVGVFSLQAHTSLGKQKWLSHLRDNKEKSRAEINNNGSQLSELASRQKTFRDMHEYGSYSSLLKHSQVLPLEAKTSHTLPRNHRNHIYAAPSTSSQSAAELTTDSNPPSTRQKRILDRSKTLSAGCLVSDRSFSLANGSPIK</sequence>
<accession>A0A7J7KKC4</accession>
<dbReference type="GO" id="GO:0007266">
    <property type="term" value="P:Rho protein signal transduction"/>
    <property type="evidence" value="ECO:0007669"/>
    <property type="project" value="TreeGrafter"/>
</dbReference>
<dbReference type="InterPro" id="IPR011993">
    <property type="entry name" value="PH-like_dom_sf"/>
</dbReference>
<feature type="domain" description="PH" evidence="2">
    <location>
        <begin position="549"/>
        <end position="666"/>
    </location>
</feature>
<evidence type="ECO:0000313" key="5">
    <source>
        <dbReference type="Proteomes" id="UP000593567"/>
    </source>
</evidence>
<dbReference type="SUPFAM" id="SSF50729">
    <property type="entry name" value="PH domain-like"/>
    <property type="match status" value="1"/>
</dbReference>
<dbReference type="AlphaFoldDB" id="A0A7J7KKC4"/>
<feature type="compositionally biased region" description="Polar residues" evidence="1">
    <location>
        <begin position="730"/>
        <end position="749"/>
    </location>
</feature>
<dbReference type="Pfam" id="PF22697">
    <property type="entry name" value="SOS1_NGEF_PH"/>
    <property type="match status" value="1"/>
</dbReference>
<dbReference type="InterPro" id="IPR040181">
    <property type="entry name" value="PKHG5/7"/>
</dbReference>
<dbReference type="InterPro" id="IPR035899">
    <property type="entry name" value="DBL_dom_sf"/>
</dbReference>
<dbReference type="OrthoDB" id="5585231at2759"/>
<name>A0A7J7KKC4_BUGNE</name>
<proteinExistence type="predicted"/>
<dbReference type="EMBL" id="VXIV02000365">
    <property type="protein sequence ID" value="KAF6038735.1"/>
    <property type="molecule type" value="Genomic_DNA"/>
</dbReference>
<dbReference type="SUPFAM" id="SSF48065">
    <property type="entry name" value="DBL homology domain (DH-domain)"/>
    <property type="match status" value="1"/>
</dbReference>
<dbReference type="Pfam" id="PF00621">
    <property type="entry name" value="RhoGEF"/>
    <property type="match status" value="1"/>
</dbReference>
<dbReference type="Gene3D" id="2.30.29.30">
    <property type="entry name" value="Pleckstrin-homology domain (PH domain)/Phosphotyrosine-binding domain (PTB)"/>
    <property type="match status" value="1"/>
</dbReference>
<evidence type="ECO:0000259" key="3">
    <source>
        <dbReference type="PROSITE" id="PS50010"/>
    </source>
</evidence>
<dbReference type="InterPro" id="IPR001849">
    <property type="entry name" value="PH_domain"/>
</dbReference>
<feature type="region of interest" description="Disordered" evidence="1">
    <location>
        <begin position="728"/>
        <end position="757"/>
    </location>
</feature>
<comment type="caution">
    <text evidence="4">The sequence shown here is derived from an EMBL/GenBank/DDBJ whole genome shotgun (WGS) entry which is preliminary data.</text>
</comment>
<dbReference type="Proteomes" id="UP000593567">
    <property type="component" value="Unassembled WGS sequence"/>
</dbReference>
<dbReference type="PANTHER" id="PTHR13217">
    <property type="entry name" value="PLECKSTRIN HOMOLOGY DOMAIN-CONTAINING FAMILY G MEMBER 7"/>
    <property type="match status" value="1"/>
</dbReference>
<feature type="region of interest" description="Disordered" evidence="1">
    <location>
        <begin position="1"/>
        <end position="20"/>
    </location>
</feature>
<dbReference type="SMART" id="SM00233">
    <property type="entry name" value="PH"/>
    <property type="match status" value="1"/>
</dbReference>
<dbReference type="InterPro" id="IPR055251">
    <property type="entry name" value="SOS1_NGEF_PH"/>
</dbReference>
<feature type="region of interest" description="Disordered" evidence="1">
    <location>
        <begin position="197"/>
        <end position="218"/>
    </location>
</feature>
<organism evidence="4 5">
    <name type="scientific">Bugula neritina</name>
    <name type="common">Brown bryozoan</name>
    <name type="synonym">Sertularia neritina</name>
    <dbReference type="NCBI Taxonomy" id="10212"/>
    <lineage>
        <taxon>Eukaryota</taxon>
        <taxon>Metazoa</taxon>
        <taxon>Spiralia</taxon>
        <taxon>Lophotrochozoa</taxon>
        <taxon>Bryozoa</taxon>
        <taxon>Gymnolaemata</taxon>
        <taxon>Cheilostomatida</taxon>
        <taxon>Flustrina</taxon>
        <taxon>Buguloidea</taxon>
        <taxon>Bugulidae</taxon>
        <taxon>Bugula</taxon>
    </lineage>
</organism>
<feature type="domain" description="DH" evidence="3">
    <location>
        <begin position="301"/>
        <end position="495"/>
    </location>
</feature>
<dbReference type="PROSITE" id="PS50010">
    <property type="entry name" value="DH_2"/>
    <property type="match status" value="1"/>
</dbReference>
<reference evidence="4" key="1">
    <citation type="submission" date="2020-06" db="EMBL/GenBank/DDBJ databases">
        <title>Draft genome of Bugula neritina, a colonial animal packing powerful symbionts and potential medicines.</title>
        <authorList>
            <person name="Rayko M."/>
        </authorList>
    </citation>
    <scope>NUCLEOTIDE SEQUENCE [LARGE SCALE GENOMIC DNA]</scope>
    <source>
        <strain evidence="4">Kwan_BN1</strain>
    </source>
</reference>
<keyword evidence="5" id="KW-1185">Reference proteome</keyword>
<evidence type="ECO:0000259" key="2">
    <source>
        <dbReference type="PROSITE" id="PS50003"/>
    </source>
</evidence>
<dbReference type="PROSITE" id="PS50003">
    <property type="entry name" value="PH_DOMAIN"/>
    <property type="match status" value="1"/>
</dbReference>
<dbReference type="Gene3D" id="1.20.900.10">
    <property type="entry name" value="Dbl homology (DH) domain"/>
    <property type="match status" value="1"/>
</dbReference>
<dbReference type="GO" id="GO:0005085">
    <property type="term" value="F:guanyl-nucleotide exchange factor activity"/>
    <property type="evidence" value="ECO:0007669"/>
    <property type="project" value="InterPro"/>
</dbReference>
<dbReference type="PANTHER" id="PTHR13217:SF6">
    <property type="entry name" value="PLECKSTRIN HOMOLOGY DOMAIN-CONTAINING FAMILY G MEMBER 7"/>
    <property type="match status" value="1"/>
</dbReference>
<gene>
    <name evidence="4" type="ORF">EB796_002960</name>
</gene>
<dbReference type="SMART" id="SM00325">
    <property type="entry name" value="RhoGEF"/>
    <property type="match status" value="1"/>
</dbReference>
<evidence type="ECO:0000256" key="1">
    <source>
        <dbReference type="SAM" id="MobiDB-lite"/>
    </source>
</evidence>
<dbReference type="InterPro" id="IPR000219">
    <property type="entry name" value="DH_dom"/>
</dbReference>